<feature type="coiled-coil region" evidence="1">
    <location>
        <begin position="516"/>
        <end position="645"/>
    </location>
</feature>
<dbReference type="InParanoid" id="A0A7M7GC49"/>
<dbReference type="AlphaFoldDB" id="A0A7M7GC49"/>
<dbReference type="PANTHER" id="PTHR31553">
    <property type="entry name" value="NF-KAPPA-B ESSENTIAL MODULATOR"/>
    <property type="match status" value="1"/>
</dbReference>
<dbReference type="KEGG" id="nvi:100680065"/>
<organism evidence="2 3">
    <name type="scientific">Nasonia vitripennis</name>
    <name type="common">Parasitic wasp</name>
    <dbReference type="NCBI Taxonomy" id="7425"/>
    <lineage>
        <taxon>Eukaryota</taxon>
        <taxon>Metazoa</taxon>
        <taxon>Ecdysozoa</taxon>
        <taxon>Arthropoda</taxon>
        <taxon>Hexapoda</taxon>
        <taxon>Insecta</taxon>
        <taxon>Pterygota</taxon>
        <taxon>Neoptera</taxon>
        <taxon>Endopterygota</taxon>
        <taxon>Hymenoptera</taxon>
        <taxon>Apocrita</taxon>
        <taxon>Proctotrupomorpha</taxon>
        <taxon>Chalcidoidea</taxon>
        <taxon>Pteromalidae</taxon>
        <taxon>Pteromalinae</taxon>
        <taxon>Nasonia</taxon>
    </lineage>
</organism>
<sequence length="738" mass="85515">MSGFDIMTDSSFNNELQWSLVPNANPNVATEDHLQSLGLNVQDGLPKFKLNEVGPVALASSIFQQNNINVNDDLEQSFVVLGKTSLQSIRDDALASYLEIQQKSQLTDHTSMISMMSPSEIEEKLKNVLEENIKLKETLKQNNSATKQQFNTITMWQKDVMTVCDNHKQKFMETKQLMSRLKKENDELREKIAKYQLQESSLNSSSATGLSLEGVNASSLLKKSTYVSTENLPTLTGFNTSLLEEGKQLENDNIQLENEQELLKKNDTLSEELNKVKVNHSKTKEVLQELEKRYLTDIELFSQQLQKANKELKEVLKQKSDMTNSLELEKLLVKCCEKDLELKYLEEIITSLKQQIKKYEENIFPLIDLQVETSDESSDDKKLLKENVKFYNNKIEELGKCFAAQCSRYMRIQEFLKESADIIQIFENSEVLSNSSLPEDKVKDYKEKLREYRKRLIDEQIQSIDDKQITIKVQKQFQKMLSDYNAVIYELEILRDENSKLATMQTKASEENSQKLADIEKHLDEEKKILDNEKTELLEQRLSLQFEKKLVIEEKEKIEAERSSLSLEKEKLIEARTSLLEERTSLDRQSLLYEAEKGTLQKEKKLLHKKCDELMNQIEILRHESSKANTTIQQLNLNNSKLKENEEIISVYKIQTEMHQKEFEEMRVTQKNLQDQLQSLSMANLQLRTENDRLGGQANEQDNSDVTINRNHVLCPKCQNSISTDNLSLHIARCYNLD</sequence>
<keyword evidence="3" id="KW-1185">Reference proteome</keyword>
<dbReference type="Proteomes" id="UP000002358">
    <property type="component" value="Chromosome 3"/>
</dbReference>
<dbReference type="InterPro" id="IPR051301">
    <property type="entry name" value="Optineurin/NFkB_EssMod"/>
</dbReference>
<dbReference type="GO" id="GO:0005634">
    <property type="term" value="C:nucleus"/>
    <property type="evidence" value="ECO:0007669"/>
    <property type="project" value="TreeGrafter"/>
</dbReference>
<evidence type="ECO:0000313" key="2">
    <source>
        <dbReference type="EnsemblMetazoa" id="XP_003424217"/>
    </source>
</evidence>
<dbReference type="GeneID" id="100680065"/>
<proteinExistence type="predicted"/>
<dbReference type="GO" id="GO:0070530">
    <property type="term" value="F:K63-linked polyubiquitin modification-dependent protein binding"/>
    <property type="evidence" value="ECO:0007669"/>
    <property type="project" value="TreeGrafter"/>
</dbReference>
<dbReference type="Gene3D" id="1.20.5.390">
    <property type="entry name" value="L1 transposable element, trimerization domain"/>
    <property type="match status" value="1"/>
</dbReference>
<evidence type="ECO:0008006" key="4">
    <source>
        <dbReference type="Google" id="ProtNLM"/>
    </source>
</evidence>
<dbReference type="OrthoDB" id="6343844at2759"/>
<name>A0A7M7GC49_NASVI</name>
<accession>A0A7M7GC49</accession>
<dbReference type="GO" id="GO:0005737">
    <property type="term" value="C:cytoplasm"/>
    <property type="evidence" value="ECO:0007669"/>
    <property type="project" value="TreeGrafter"/>
</dbReference>
<reference evidence="2" key="1">
    <citation type="submission" date="2021-01" db="UniProtKB">
        <authorList>
            <consortium name="EnsemblMetazoa"/>
        </authorList>
    </citation>
    <scope>IDENTIFICATION</scope>
</reference>
<evidence type="ECO:0000313" key="3">
    <source>
        <dbReference type="Proteomes" id="UP000002358"/>
    </source>
</evidence>
<dbReference type="PANTHER" id="PTHR31553:SF1">
    <property type="entry name" value="NF-KAPPA-B ESSENTIAL MODULATOR"/>
    <property type="match status" value="1"/>
</dbReference>
<dbReference type="SMR" id="A0A7M7GC49"/>
<feature type="coiled-coil region" evidence="1">
    <location>
        <begin position="239"/>
        <end position="362"/>
    </location>
</feature>
<keyword evidence="1" id="KW-0175">Coiled coil</keyword>
<evidence type="ECO:0000256" key="1">
    <source>
        <dbReference type="SAM" id="Coils"/>
    </source>
</evidence>
<protein>
    <recommendedName>
        <fullName evidence="4">Optineurin</fullName>
    </recommendedName>
</protein>
<dbReference type="EnsemblMetazoa" id="XM_003424169">
    <property type="protein sequence ID" value="XP_003424217"/>
    <property type="gene ID" value="LOC100680065"/>
</dbReference>
<feature type="coiled-coil region" evidence="1">
    <location>
        <begin position="164"/>
        <end position="205"/>
    </location>
</feature>
<dbReference type="GO" id="GO:0043122">
    <property type="term" value="P:regulation of canonical NF-kappaB signal transduction"/>
    <property type="evidence" value="ECO:0007669"/>
    <property type="project" value="TreeGrafter"/>
</dbReference>
<dbReference type="RefSeq" id="XP_003424217.1">
    <property type="nucleotide sequence ID" value="XM_003424169.5"/>
</dbReference>